<evidence type="ECO:0000313" key="8">
    <source>
        <dbReference type="Proteomes" id="UP000537130"/>
    </source>
</evidence>
<dbReference type="PANTHER" id="PTHR36504">
    <property type="entry name" value="LIPOPOLYSACCHARIDE EXPORT SYSTEM PROTEIN LPTA"/>
    <property type="match status" value="1"/>
</dbReference>
<dbReference type="InterPro" id="IPR052037">
    <property type="entry name" value="LPS_export_LptA"/>
</dbReference>
<comment type="similarity">
    <text evidence="4">Belongs to the LptA family.</text>
</comment>
<dbReference type="AlphaFoldDB" id="A0A7W4W457"/>
<dbReference type="HAMAP" id="MF_01914">
    <property type="entry name" value="LPS_assembly_LptA"/>
    <property type="match status" value="1"/>
</dbReference>
<dbReference type="Proteomes" id="UP000537130">
    <property type="component" value="Unassembled WGS sequence"/>
</dbReference>
<dbReference type="Pfam" id="PF03968">
    <property type="entry name" value="LptD_N"/>
    <property type="match status" value="1"/>
</dbReference>
<reference evidence="7 8" key="1">
    <citation type="submission" date="2020-08" db="EMBL/GenBank/DDBJ databases">
        <title>Genomic Encyclopedia of Type Strains, Phase III (KMG-III): the genomes of soil and plant-associated and newly described type strains.</title>
        <authorList>
            <person name="Whitman W."/>
        </authorList>
    </citation>
    <scope>NUCLEOTIDE SEQUENCE [LARGE SCALE GENOMIC DNA]</scope>
    <source>
        <strain evidence="7 8">CECT 8654</strain>
    </source>
</reference>
<gene>
    <name evidence="4" type="primary">lptA</name>
    <name evidence="7" type="ORF">FHR99_001347</name>
</gene>
<evidence type="ECO:0000256" key="3">
    <source>
        <dbReference type="ARBA" id="ARBA00022764"/>
    </source>
</evidence>
<comment type="subunit">
    <text evidence="4">Component of the lipopolysaccharide transport and assembly complex.</text>
</comment>
<dbReference type="InterPro" id="IPR014340">
    <property type="entry name" value="LptA"/>
</dbReference>
<dbReference type="GO" id="GO:0017089">
    <property type="term" value="F:glycolipid transfer activity"/>
    <property type="evidence" value="ECO:0007669"/>
    <property type="project" value="TreeGrafter"/>
</dbReference>
<keyword evidence="3 4" id="KW-0574">Periplasm</keyword>
<dbReference type="GO" id="GO:0009279">
    <property type="term" value="C:cell outer membrane"/>
    <property type="evidence" value="ECO:0007669"/>
    <property type="project" value="TreeGrafter"/>
</dbReference>
<dbReference type="RefSeq" id="WP_183409752.1">
    <property type="nucleotide sequence ID" value="NZ_JACHWY010000001.1"/>
</dbReference>
<evidence type="ECO:0000313" key="7">
    <source>
        <dbReference type="EMBL" id="MBB3047111.1"/>
    </source>
</evidence>
<keyword evidence="8" id="KW-1185">Reference proteome</keyword>
<comment type="function">
    <text evidence="4">Involved in the assembly of lipopolysaccharide (LPS). Required for the translocation of LPS from the inner membrane to the outer membrane. May form a bridge between the inner membrane and the outer membrane, via interactions with LptC and LptD, thereby facilitating LPS transfer across the periplasm.</text>
</comment>
<evidence type="ECO:0000259" key="6">
    <source>
        <dbReference type="Pfam" id="PF03968"/>
    </source>
</evidence>
<dbReference type="NCBIfam" id="TIGR03002">
    <property type="entry name" value="outer_YhbN_LptA"/>
    <property type="match status" value="1"/>
</dbReference>
<accession>A0A7W4W457</accession>
<dbReference type="PANTHER" id="PTHR36504:SF1">
    <property type="entry name" value="LIPOPOLYSACCHARIDE EXPORT SYSTEM PROTEIN LPTA"/>
    <property type="match status" value="1"/>
</dbReference>
<dbReference type="InterPro" id="IPR005653">
    <property type="entry name" value="OstA-like_N"/>
</dbReference>
<dbReference type="GO" id="GO:0030288">
    <property type="term" value="C:outer membrane-bounded periplasmic space"/>
    <property type="evidence" value="ECO:0007669"/>
    <property type="project" value="TreeGrafter"/>
</dbReference>
<organism evidence="7 8">
    <name type="scientific">Litorivivens lipolytica</name>
    <dbReference type="NCBI Taxonomy" id="1524264"/>
    <lineage>
        <taxon>Bacteria</taxon>
        <taxon>Pseudomonadati</taxon>
        <taxon>Pseudomonadota</taxon>
        <taxon>Gammaproteobacteria</taxon>
        <taxon>Litorivivens</taxon>
    </lineage>
</organism>
<feature type="region of interest" description="Disordered" evidence="5">
    <location>
        <begin position="144"/>
        <end position="186"/>
    </location>
</feature>
<dbReference type="GO" id="GO:0043165">
    <property type="term" value="P:Gram-negative-bacterium-type cell outer membrane assembly"/>
    <property type="evidence" value="ECO:0007669"/>
    <property type="project" value="UniProtKB-UniRule"/>
</dbReference>
<feature type="compositionally biased region" description="Basic and acidic residues" evidence="5">
    <location>
        <begin position="173"/>
        <end position="186"/>
    </location>
</feature>
<dbReference type="GO" id="GO:0001530">
    <property type="term" value="F:lipopolysaccharide binding"/>
    <property type="evidence" value="ECO:0007669"/>
    <property type="project" value="InterPro"/>
</dbReference>
<keyword evidence="1 4" id="KW-0813">Transport</keyword>
<evidence type="ECO:0000256" key="5">
    <source>
        <dbReference type="SAM" id="MobiDB-lite"/>
    </source>
</evidence>
<feature type="domain" description="Organic solvent tolerance-like N-terminal" evidence="6">
    <location>
        <begin position="37"/>
        <end position="140"/>
    </location>
</feature>
<comment type="caution">
    <text evidence="7">The sequence shown here is derived from an EMBL/GenBank/DDBJ whole genome shotgun (WGS) entry which is preliminary data.</text>
</comment>
<dbReference type="EMBL" id="JACHWY010000001">
    <property type="protein sequence ID" value="MBB3047111.1"/>
    <property type="molecule type" value="Genomic_DNA"/>
</dbReference>
<dbReference type="Gene3D" id="2.60.450.10">
    <property type="entry name" value="Lipopolysaccharide (LPS) transport protein A like domain"/>
    <property type="match status" value="1"/>
</dbReference>
<dbReference type="GO" id="GO:0015920">
    <property type="term" value="P:lipopolysaccharide transport"/>
    <property type="evidence" value="ECO:0007669"/>
    <property type="project" value="UniProtKB-UniRule"/>
</dbReference>
<evidence type="ECO:0000256" key="4">
    <source>
        <dbReference type="HAMAP-Rule" id="MF_01914"/>
    </source>
</evidence>
<proteinExistence type="inferred from homology"/>
<evidence type="ECO:0000256" key="1">
    <source>
        <dbReference type="ARBA" id="ARBA00022448"/>
    </source>
</evidence>
<comment type="subcellular location">
    <subcellularLocation>
        <location evidence="4">Periplasm</location>
    </subcellularLocation>
</comment>
<sequence length="186" mass="20496">MRSPDRGWVFALLLVAGLSYGQDGPSFKPDNRAPINVSADRASYENGRGVYEGRVELRQGLLSIKADSLTIDEQNRQVNRILAIGKPAQLEQNDGSVRAEAKSIEYFVANSKVILTGKALIRQQGSEIRGNRITYDSQQQTVVAEGDKGRNPERVNLTLQPRTSPQTAEPEDDKAPADQSKESSER</sequence>
<evidence type="ECO:0000256" key="2">
    <source>
        <dbReference type="ARBA" id="ARBA00022729"/>
    </source>
</evidence>
<feature type="compositionally biased region" description="Polar residues" evidence="5">
    <location>
        <begin position="157"/>
        <end position="167"/>
    </location>
</feature>
<keyword evidence="2" id="KW-0732">Signal</keyword>
<protein>
    <recommendedName>
        <fullName evidence="4">Lipopolysaccharide export system protein LptA</fullName>
    </recommendedName>
</protein>
<name>A0A7W4W457_9GAMM</name>